<evidence type="ECO:0000313" key="5">
    <source>
        <dbReference type="Proteomes" id="UP000332933"/>
    </source>
</evidence>
<proteinExistence type="predicted"/>
<dbReference type="EMBL" id="VJMH01005635">
    <property type="protein sequence ID" value="KAF0693882.1"/>
    <property type="molecule type" value="Genomic_DNA"/>
</dbReference>
<organism evidence="4 5">
    <name type="scientific">Aphanomyces stellatus</name>
    <dbReference type="NCBI Taxonomy" id="120398"/>
    <lineage>
        <taxon>Eukaryota</taxon>
        <taxon>Sar</taxon>
        <taxon>Stramenopiles</taxon>
        <taxon>Oomycota</taxon>
        <taxon>Saprolegniomycetes</taxon>
        <taxon>Saprolegniales</taxon>
        <taxon>Verrucalvaceae</taxon>
        <taxon>Aphanomyces</taxon>
    </lineage>
</organism>
<reference evidence="4 5" key="1">
    <citation type="submission" date="2019-03" db="EMBL/GenBank/DDBJ databases">
        <authorList>
            <person name="Gaulin E."/>
            <person name="Dumas B."/>
        </authorList>
    </citation>
    <scope>NUCLEOTIDE SEQUENCE [LARGE SCALE GENOMIC DNA]</scope>
    <source>
        <strain evidence="4">CBS 568.67</strain>
    </source>
</reference>
<sequence length="722" mass="81051">MSLKATRPQSARPSTCVRSGPRTNKITLGTYRFHPGSSTLEKVGPVNVHSNVLAVLGLLADDSSPLYQSTQQLKMHRFRAHIPSTVIVGRHSEPLAWYYTNKEGYVLKKHATHCTWKCVREAFCGRYHPTSAARRDDDASSTATNNVQWPVAVAKFKDGRMRLLTLHTLYALLRALDTQCPSETLPSHPFSIQAFVPPAKRVRYISIFTMVRHMMVRHVTDCQVVVAELSANYREQTHDDYDVNLSDDPIEVLESEQSLLVESIKRTTLLLIHHVNRKNTASDAPVISKLIAEYMIHTKDNECYLTSILGVSWQNGDQVQMADWTTGKVQDAAVAAMGNQDNALFEPKAQKAVARQLKSFARGLKGSTELYEAAERHAADCEAAAESYHKQLLEAHAELDALKAQLDTSTAYAETQRKIRWLEGRIELQDKEIAALQTTVAELQAAAADTAATMERERQLFCEAVRDHQGRAHDLTTELATRQAHESHLEGHVTELEGALRAAKTTIEALQVAFDKSKLDAHGLQHDLRAATHQLQRMEVEQDKLQALVPFASVKKVNHCERMHLHDMAMEWHDYRMEIAVINRAIGAHFSLLKHAFAYYSHVKVPLVALNVPLGRTHPLLPHQLNLAQVLACLEECHVITTRLTAAQVDALFVKVTRPRWDKTHHKTTTAGVSVPRGMHFYEFVELLIRIAAVRGGGRTTLVAEHLHVMLEDCLYPNAPWD</sequence>
<feature type="coiled-coil region" evidence="1">
    <location>
        <begin position="493"/>
        <end position="548"/>
    </location>
</feature>
<accession>A0A485L2K4</accession>
<name>A0A485L2K4_9STRA</name>
<feature type="coiled-coil region" evidence="1">
    <location>
        <begin position="385"/>
        <end position="446"/>
    </location>
</feature>
<feature type="region of interest" description="Disordered" evidence="2">
    <location>
        <begin position="1"/>
        <end position="22"/>
    </location>
</feature>
<dbReference type="AlphaFoldDB" id="A0A485L2K4"/>
<evidence type="ECO:0000313" key="3">
    <source>
        <dbReference type="EMBL" id="KAF0693882.1"/>
    </source>
</evidence>
<protein>
    <submittedName>
        <fullName evidence="4">Aste57867_15195 protein</fullName>
    </submittedName>
</protein>
<dbReference type="Proteomes" id="UP000332933">
    <property type="component" value="Unassembled WGS sequence"/>
</dbReference>
<feature type="compositionally biased region" description="Polar residues" evidence="2">
    <location>
        <begin position="7"/>
        <end position="22"/>
    </location>
</feature>
<keyword evidence="5" id="KW-1185">Reference proteome</keyword>
<dbReference type="OrthoDB" id="71154at2759"/>
<keyword evidence="1" id="KW-0175">Coiled coil</keyword>
<evidence type="ECO:0000256" key="1">
    <source>
        <dbReference type="SAM" id="Coils"/>
    </source>
</evidence>
<gene>
    <name evidence="4" type="primary">Aste57867_15195</name>
    <name evidence="3" type="ORF">As57867_015139</name>
    <name evidence="4" type="ORF">ASTE57867_15195</name>
</gene>
<evidence type="ECO:0000313" key="4">
    <source>
        <dbReference type="EMBL" id="VFT92004.1"/>
    </source>
</evidence>
<evidence type="ECO:0000256" key="2">
    <source>
        <dbReference type="SAM" id="MobiDB-lite"/>
    </source>
</evidence>
<dbReference type="EMBL" id="CAADRA010005656">
    <property type="protein sequence ID" value="VFT92004.1"/>
    <property type="molecule type" value="Genomic_DNA"/>
</dbReference>
<reference evidence="3" key="2">
    <citation type="submission" date="2019-06" db="EMBL/GenBank/DDBJ databases">
        <title>Genomics analysis of Aphanomyces spp. identifies a new class of oomycete effector associated with host adaptation.</title>
        <authorList>
            <person name="Gaulin E."/>
        </authorList>
    </citation>
    <scope>NUCLEOTIDE SEQUENCE</scope>
    <source>
        <strain evidence="3">CBS 578.67</strain>
    </source>
</reference>